<evidence type="ECO:0000313" key="2">
    <source>
        <dbReference type="Proteomes" id="UP000317800"/>
    </source>
</evidence>
<dbReference type="Proteomes" id="UP000317800">
    <property type="component" value="Segment"/>
</dbReference>
<proteinExistence type="predicted"/>
<reference evidence="1 2" key="1">
    <citation type="submission" date="2019-06" db="EMBL/GenBank/DDBJ databases">
        <authorList>
            <person name="Hertel R."/>
        </authorList>
    </citation>
    <scope>NUCLEOTIDE SEQUENCE [LARGE SCALE GENOMIC DNA]</scope>
</reference>
<name>A0A516KN08_9CAUD</name>
<accession>A0A516KN08</accession>
<evidence type="ECO:0000313" key="1">
    <source>
        <dbReference type="EMBL" id="QDP42988.1"/>
    </source>
</evidence>
<organism evidence="1 2">
    <name type="scientific">Bacillus phage vB_BmeM-Goe8</name>
    <dbReference type="NCBI Taxonomy" id="2593638"/>
    <lineage>
        <taxon>Viruses</taxon>
        <taxon>Duplodnaviria</taxon>
        <taxon>Heunggongvirae</taxon>
        <taxon>Uroviricota</taxon>
        <taxon>Caudoviricetes</taxon>
        <taxon>Herelleviridae</taxon>
        <taxon>Bastillevirinae</taxon>
        <taxon>Goettingenvirus</taxon>
        <taxon>Goettingenvirus goe8</taxon>
    </lineage>
</organism>
<sequence>MKKGVNVYRYSCADIEVTEAGFFLAKDDTDAAERIKKIALTDECLEYKKVMSEDELAQLLINGSVQTFYEDWDD</sequence>
<dbReference type="EMBL" id="MN043729">
    <property type="protein sequence ID" value="QDP42988.1"/>
    <property type="molecule type" value="Genomic_DNA"/>
</dbReference>
<keyword evidence="2" id="KW-1185">Reference proteome</keyword>
<gene>
    <name evidence="1" type="ORF">Goe8_c02150</name>
</gene>
<protein>
    <submittedName>
        <fullName evidence="1">Uncharacterized protein</fullName>
    </submittedName>
</protein>